<evidence type="ECO:0000256" key="13">
    <source>
        <dbReference type="ARBA" id="ARBA00046288"/>
    </source>
</evidence>
<feature type="region of interest" description="Disordered" evidence="15">
    <location>
        <begin position="704"/>
        <end position="748"/>
    </location>
</feature>
<dbReference type="Gene3D" id="1.10.287.3550">
    <property type="match status" value="1"/>
</dbReference>
<dbReference type="GO" id="GO:0005783">
    <property type="term" value="C:endoplasmic reticulum"/>
    <property type="evidence" value="ECO:0007669"/>
    <property type="project" value="TreeGrafter"/>
</dbReference>
<evidence type="ECO:0000313" key="17">
    <source>
        <dbReference type="EMBL" id="CAG9801953.1"/>
    </source>
</evidence>
<evidence type="ECO:0000256" key="11">
    <source>
        <dbReference type="ARBA" id="ARBA00023136"/>
    </source>
</evidence>
<feature type="region of interest" description="Disordered" evidence="15">
    <location>
        <begin position="604"/>
        <end position="671"/>
    </location>
</feature>
<feature type="coiled-coil region" evidence="14">
    <location>
        <begin position="392"/>
        <end position="455"/>
    </location>
</feature>
<proteinExistence type="predicted"/>
<keyword evidence="12" id="KW-0325">Glycoprotein</keyword>
<evidence type="ECO:0000259" key="16">
    <source>
        <dbReference type="PROSITE" id="PS50105"/>
    </source>
</evidence>
<dbReference type="Proteomes" id="UP001153620">
    <property type="component" value="Chromosome 2"/>
</dbReference>
<evidence type="ECO:0000256" key="5">
    <source>
        <dbReference type="ARBA" id="ARBA00022723"/>
    </source>
</evidence>
<dbReference type="FunFam" id="1.10.287.3550:FF:000002">
    <property type="entry name" value="Stromal interaction molecule homolog"/>
    <property type="match status" value="1"/>
</dbReference>
<dbReference type="InterPro" id="IPR013761">
    <property type="entry name" value="SAM/pointed_sf"/>
</dbReference>
<dbReference type="FunFam" id="1.10.238.180:FF:000001">
    <property type="entry name" value="Stromal interaction molecule 1"/>
    <property type="match status" value="1"/>
</dbReference>
<comment type="subcellular location">
    <subcellularLocation>
        <location evidence="13">Endomembrane system</location>
        <topology evidence="13">Single-pass type I membrane protein</topology>
    </subcellularLocation>
</comment>
<evidence type="ECO:0000256" key="8">
    <source>
        <dbReference type="ARBA" id="ARBA00022989"/>
    </source>
</evidence>
<name>A0A9N9RS13_9DIPT</name>
<dbReference type="GO" id="GO:0002115">
    <property type="term" value="P:store-operated calcium entry"/>
    <property type="evidence" value="ECO:0007669"/>
    <property type="project" value="TreeGrafter"/>
</dbReference>
<dbReference type="Gene3D" id="1.20.5.340">
    <property type="match status" value="1"/>
</dbReference>
<dbReference type="OrthoDB" id="9986177at2759"/>
<dbReference type="FunFam" id="1.20.5.340:FF:000033">
    <property type="entry name" value="Stromal interaction molecule"/>
    <property type="match status" value="1"/>
</dbReference>
<evidence type="ECO:0000313" key="18">
    <source>
        <dbReference type="Proteomes" id="UP001153620"/>
    </source>
</evidence>
<keyword evidence="2" id="KW-0597">Phosphoprotein</keyword>
<dbReference type="FunFam" id="1.10.150.50:FF:000009">
    <property type="entry name" value="Stromal interaction molecule 1"/>
    <property type="match status" value="1"/>
</dbReference>
<feature type="compositionally biased region" description="Low complexity" evidence="15">
    <location>
        <begin position="494"/>
        <end position="506"/>
    </location>
</feature>
<dbReference type="Gene3D" id="1.10.238.180">
    <property type="match status" value="1"/>
</dbReference>
<dbReference type="PANTHER" id="PTHR15136">
    <property type="entry name" value="STROMAL INTERACTION MOLECULE HOMOLOG"/>
    <property type="match status" value="1"/>
</dbReference>
<dbReference type="PANTHER" id="PTHR15136:SF5">
    <property type="entry name" value="STROMAL INTERACTION MOLECULE HOMOLOG"/>
    <property type="match status" value="1"/>
</dbReference>
<evidence type="ECO:0000256" key="10">
    <source>
        <dbReference type="ARBA" id="ARBA00023065"/>
    </source>
</evidence>
<dbReference type="GO" id="GO:0005246">
    <property type="term" value="F:calcium channel regulator activity"/>
    <property type="evidence" value="ECO:0007669"/>
    <property type="project" value="InterPro"/>
</dbReference>
<dbReference type="SUPFAM" id="SSF47769">
    <property type="entry name" value="SAM/Pointed domain"/>
    <property type="match status" value="1"/>
</dbReference>
<protein>
    <recommendedName>
        <fullName evidence="16">SAM domain-containing protein</fullName>
    </recommendedName>
</protein>
<evidence type="ECO:0000256" key="12">
    <source>
        <dbReference type="ARBA" id="ARBA00023180"/>
    </source>
</evidence>
<feature type="compositionally biased region" description="Low complexity" evidence="15">
    <location>
        <begin position="711"/>
        <end position="723"/>
    </location>
</feature>
<feature type="compositionally biased region" description="Basic residues" evidence="15">
    <location>
        <begin position="727"/>
        <end position="748"/>
    </location>
</feature>
<evidence type="ECO:0000256" key="9">
    <source>
        <dbReference type="ARBA" id="ARBA00023054"/>
    </source>
</evidence>
<dbReference type="GO" id="GO:0006874">
    <property type="term" value="P:intracellular calcium ion homeostasis"/>
    <property type="evidence" value="ECO:0007669"/>
    <property type="project" value="TreeGrafter"/>
</dbReference>
<keyword evidence="11" id="KW-0472">Membrane</keyword>
<dbReference type="AlphaFoldDB" id="A0A9N9RS13"/>
<dbReference type="SMART" id="SM00454">
    <property type="entry name" value="SAM"/>
    <property type="match status" value="1"/>
</dbReference>
<dbReference type="InterPro" id="IPR037608">
    <property type="entry name" value="STIM1/2"/>
</dbReference>
<dbReference type="GO" id="GO:0005509">
    <property type="term" value="F:calcium ion binding"/>
    <property type="evidence" value="ECO:0007669"/>
    <property type="project" value="TreeGrafter"/>
</dbReference>
<dbReference type="InterPro" id="IPR057835">
    <property type="entry name" value="EF-hand_STIM1/2"/>
</dbReference>
<dbReference type="GO" id="GO:0051049">
    <property type="term" value="P:regulation of transport"/>
    <property type="evidence" value="ECO:0007669"/>
    <property type="project" value="UniProtKB-ARBA"/>
</dbReference>
<keyword evidence="5" id="KW-0479">Metal-binding</keyword>
<feature type="compositionally biased region" description="Low complexity" evidence="15">
    <location>
        <begin position="640"/>
        <end position="654"/>
    </location>
</feature>
<keyword evidence="6" id="KW-0732">Signal</keyword>
<keyword evidence="18" id="KW-1185">Reference proteome</keyword>
<evidence type="ECO:0000256" key="3">
    <source>
        <dbReference type="ARBA" id="ARBA00022568"/>
    </source>
</evidence>
<keyword evidence="1" id="KW-0813">Transport</keyword>
<dbReference type="Pfam" id="PF25578">
    <property type="entry name" value="EF-hand_STIM1"/>
    <property type="match status" value="1"/>
</dbReference>
<gene>
    <name evidence="17" type="ORF">CHIRRI_LOCUS4871</name>
</gene>
<dbReference type="Pfam" id="PF16533">
    <property type="entry name" value="SOAR"/>
    <property type="match status" value="1"/>
</dbReference>
<evidence type="ECO:0000256" key="15">
    <source>
        <dbReference type="SAM" id="MobiDB-lite"/>
    </source>
</evidence>
<organism evidence="17 18">
    <name type="scientific">Chironomus riparius</name>
    <dbReference type="NCBI Taxonomy" id="315576"/>
    <lineage>
        <taxon>Eukaryota</taxon>
        <taxon>Metazoa</taxon>
        <taxon>Ecdysozoa</taxon>
        <taxon>Arthropoda</taxon>
        <taxon>Hexapoda</taxon>
        <taxon>Insecta</taxon>
        <taxon>Pterygota</taxon>
        <taxon>Neoptera</taxon>
        <taxon>Endopterygota</taxon>
        <taxon>Diptera</taxon>
        <taxon>Nematocera</taxon>
        <taxon>Chironomoidea</taxon>
        <taxon>Chironomidae</taxon>
        <taxon>Chironominae</taxon>
        <taxon>Chironomus</taxon>
    </lineage>
</organism>
<evidence type="ECO:0000256" key="14">
    <source>
        <dbReference type="SAM" id="Coils"/>
    </source>
</evidence>
<keyword evidence="4" id="KW-0812">Transmembrane</keyword>
<feature type="coiled-coil region" evidence="14">
    <location>
        <begin position="289"/>
        <end position="368"/>
    </location>
</feature>
<dbReference type="Gene3D" id="1.10.150.50">
    <property type="entry name" value="Transcription Factor, Ets-1"/>
    <property type="match status" value="1"/>
</dbReference>
<feature type="domain" description="SAM" evidence="16">
    <location>
        <begin position="181"/>
        <end position="239"/>
    </location>
</feature>
<dbReference type="CDD" id="cd09504">
    <property type="entry name" value="SAM_STIM-1_2-like"/>
    <property type="match status" value="1"/>
</dbReference>
<evidence type="ECO:0000256" key="2">
    <source>
        <dbReference type="ARBA" id="ARBA00022553"/>
    </source>
</evidence>
<dbReference type="PROSITE" id="PS50105">
    <property type="entry name" value="SAM_DOMAIN"/>
    <property type="match status" value="1"/>
</dbReference>
<accession>A0A9N9RS13</accession>
<keyword evidence="3" id="KW-0109">Calcium transport</keyword>
<dbReference type="InterPro" id="IPR001660">
    <property type="entry name" value="SAM"/>
</dbReference>
<keyword evidence="8" id="KW-1133">Transmembrane helix</keyword>
<reference evidence="17" key="2">
    <citation type="submission" date="2022-10" db="EMBL/GenBank/DDBJ databases">
        <authorList>
            <consortium name="ENA_rothamsted_submissions"/>
            <consortium name="culmorum"/>
            <person name="King R."/>
        </authorList>
    </citation>
    <scope>NUCLEOTIDE SEQUENCE</scope>
</reference>
<keyword evidence="10" id="KW-0406">Ion transport</keyword>
<feature type="region of interest" description="Disordered" evidence="15">
    <location>
        <begin position="492"/>
        <end position="513"/>
    </location>
</feature>
<dbReference type="EMBL" id="OU895878">
    <property type="protein sequence ID" value="CAG9801953.1"/>
    <property type="molecule type" value="Genomic_DNA"/>
</dbReference>
<dbReference type="GO" id="GO:0005886">
    <property type="term" value="C:plasma membrane"/>
    <property type="evidence" value="ECO:0007669"/>
    <property type="project" value="TreeGrafter"/>
</dbReference>
<keyword evidence="9 14" id="KW-0175">Coiled coil</keyword>
<evidence type="ECO:0000256" key="4">
    <source>
        <dbReference type="ARBA" id="ARBA00022692"/>
    </source>
</evidence>
<evidence type="ECO:0000256" key="7">
    <source>
        <dbReference type="ARBA" id="ARBA00022837"/>
    </source>
</evidence>
<keyword evidence="7" id="KW-0106">Calcium</keyword>
<evidence type="ECO:0000256" key="1">
    <source>
        <dbReference type="ARBA" id="ARBA00022448"/>
    </source>
</evidence>
<dbReference type="InterPro" id="IPR032393">
    <property type="entry name" value="SOAR_STIM1/2"/>
</dbReference>
<feature type="compositionally biased region" description="Low complexity" evidence="15">
    <location>
        <begin position="604"/>
        <end position="625"/>
    </location>
</feature>
<reference evidence="17" key="1">
    <citation type="submission" date="2022-01" db="EMBL/GenBank/DDBJ databases">
        <authorList>
            <person name="King R."/>
        </authorList>
    </citation>
    <scope>NUCLEOTIDE SEQUENCE</scope>
</reference>
<dbReference type="CDD" id="cd11722">
    <property type="entry name" value="SOAR"/>
    <property type="match status" value="1"/>
</dbReference>
<evidence type="ECO:0000256" key="6">
    <source>
        <dbReference type="ARBA" id="ARBA00022729"/>
    </source>
</evidence>
<dbReference type="Pfam" id="PF07647">
    <property type="entry name" value="SAM_2"/>
    <property type="match status" value="1"/>
</dbReference>
<sequence length="748" mass="84256">MYLKRSIKVPQLKLNNCLYAIYFMSAFLTIGQVRSDSNSENYANHLKKMPLAGSGHGASNSNNNLQKRSSYAVISQAMSETISDNEFSGSAASGSCAVDDFDCTSDSDYMGLEAIRSLHRQLDDDDNGDIDLSESDDFLREELKYEGGYEKRHKAFHFNDDMHISVKELWEAWLKSEVHNWTLDQTCEWLIQSVQLPQYVTLFKKHKVSGKVLPRLAVNNFHFVSNVLGIKDPIHKQKIGLKAMDAVLFGPPRETGTKWKDIVLVALLLTAIIGSWYAYQQNKNAKGHLKRMIRDMEQLHKAEKELSKMQTELEHARIEQENVGKEKMDLERRLKEAPLKNSNSEMELQQLKQEIELLRNELSRAEVELIDHHWTPPPPLQSWLQLTYELETKNHQKKRVSAENQLMQAREACEKLRKKRSSFVGAFVSTHGRSIDDVDRAIVEARNSLSEVTNELQERLHRWKQIETILGCNIVNNNGIAYLENMLYRSNGTSSKSSRGRISSSQDDLDDDSIQGFLTDVKYLRDREESSSDDDHDRESVTFILGGTFDESHTSPLVSTPAIQSALIATPSNSLVPVTSSVNTINVFRQSLANVPILVHQGNSVESNSTSNEETRSNVSSSSERTAFPPPPPRAKKQTSLPPISLQSSSSSVSNRAPMPPPRKNYPNQNIIHSSKSSSILESMGSSVSSTEAFLEAVRNYSSISDNKLPSINDDNVSNSSSEDVTKKRKRRLFPFVKKSSKSKTKSS</sequence>